<name>A0ABD5X4E1_9EURY</name>
<evidence type="ECO:0000313" key="4">
    <source>
        <dbReference type="Proteomes" id="UP001596414"/>
    </source>
</evidence>
<keyword evidence="1" id="KW-0175">Coiled coil</keyword>
<feature type="coiled-coil region" evidence="1">
    <location>
        <begin position="17"/>
        <end position="58"/>
    </location>
</feature>
<evidence type="ECO:0000256" key="2">
    <source>
        <dbReference type="SAM" id="MobiDB-lite"/>
    </source>
</evidence>
<dbReference type="Pfam" id="PF19111">
    <property type="entry name" value="DUF5798"/>
    <property type="match status" value="1"/>
</dbReference>
<gene>
    <name evidence="3" type="ORF">ACFQJ7_02155</name>
</gene>
<reference evidence="3 4" key="1">
    <citation type="journal article" date="2014" name="Int. J. Syst. Evol. Microbiol.">
        <title>Complete genome sequence of Corynebacterium casei LMG S-19264T (=DSM 44701T), isolated from a smear-ripened cheese.</title>
        <authorList>
            <consortium name="US DOE Joint Genome Institute (JGI-PGF)"/>
            <person name="Walter F."/>
            <person name="Albersmeier A."/>
            <person name="Kalinowski J."/>
            <person name="Ruckert C."/>
        </authorList>
    </citation>
    <scope>NUCLEOTIDE SEQUENCE [LARGE SCALE GENOMIC DNA]</scope>
    <source>
        <strain evidence="3 4">CGMCC 4.7215</strain>
    </source>
</reference>
<protein>
    <submittedName>
        <fullName evidence="3">DUF5798 family protein</fullName>
    </submittedName>
</protein>
<dbReference type="InterPro" id="IPR043816">
    <property type="entry name" value="DUF5798"/>
</dbReference>
<dbReference type="Proteomes" id="UP001596414">
    <property type="component" value="Unassembled WGS sequence"/>
</dbReference>
<accession>A0ABD5X4E1</accession>
<evidence type="ECO:0000256" key="1">
    <source>
        <dbReference type="SAM" id="Coils"/>
    </source>
</evidence>
<proteinExistence type="predicted"/>
<dbReference type="EMBL" id="JBHSZQ010000002">
    <property type="protein sequence ID" value="MFC7124844.1"/>
    <property type="molecule type" value="Genomic_DNA"/>
</dbReference>
<dbReference type="RefSeq" id="WP_267638381.1">
    <property type="nucleotide sequence ID" value="NZ_JAODIY010000013.1"/>
</dbReference>
<dbReference type="AlphaFoldDB" id="A0ABD5X4E1"/>
<organism evidence="3 4">
    <name type="scientific">Halovenus rubra</name>
    <dbReference type="NCBI Taxonomy" id="869890"/>
    <lineage>
        <taxon>Archaea</taxon>
        <taxon>Methanobacteriati</taxon>
        <taxon>Methanobacteriota</taxon>
        <taxon>Stenosarchaea group</taxon>
        <taxon>Halobacteria</taxon>
        <taxon>Halobacteriales</taxon>
        <taxon>Haloarculaceae</taxon>
        <taxon>Halovenus</taxon>
    </lineage>
</organism>
<feature type="region of interest" description="Disordered" evidence="2">
    <location>
        <begin position="76"/>
        <end position="119"/>
    </location>
</feature>
<evidence type="ECO:0000313" key="3">
    <source>
        <dbReference type="EMBL" id="MFC7124844.1"/>
    </source>
</evidence>
<feature type="compositionally biased region" description="Acidic residues" evidence="2">
    <location>
        <begin position="91"/>
        <end position="104"/>
    </location>
</feature>
<comment type="caution">
    <text evidence="3">The sequence shown here is derived from an EMBL/GenBank/DDBJ whole genome shotgun (WGS) entry which is preliminary data.</text>
</comment>
<sequence length="119" mass="13224">MDIGGTAKKVQRVTKIAEESYKKMQAIMEQMQEMMKQMKQLQSDMETTTEQVGDIEYELAEQRVLLESLAEQQGVDVEEVLASADLPEPPQESEADTEADEPADDLAKKATSKPSASDE</sequence>